<accession>A0A9D4CHK3</accession>
<protein>
    <recommendedName>
        <fullName evidence="11">G-protein coupled receptors family 3 profile domain-containing protein</fullName>
    </recommendedName>
</protein>
<comment type="caution">
    <text evidence="12">The sequence shown here is derived from an EMBL/GenBank/DDBJ whole genome shotgun (WGS) entry which is preliminary data.</text>
</comment>
<evidence type="ECO:0000313" key="13">
    <source>
        <dbReference type="Proteomes" id="UP000828390"/>
    </source>
</evidence>
<dbReference type="PROSITE" id="PS50259">
    <property type="entry name" value="G_PROTEIN_RECEP_F3_4"/>
    <property type="match status" value="1"/>
</dbReference>
<feature type="transmembrane region" description="Helical" evidence="9">
    <location>
        <begin position="665"/>
        <end position="686"/>
    </location>
</feature>
<gene>
    <name evidence="12" type="ORF">DPMN_050464</name>
</gene>
<evidence type="ECO:0000256" key="5">
    <source>
        <dbReference type="ARBA" id="ARBA00023136"/>
    </source>
</evidence>
<feature type="chain" id="PRO_5039489300" description="G-protein coupled receptors family 3 profile domain-containing protein" evidence="10">
    <location>
        <begin position="25"/>
        <end position="799"/>
    </location>
</feature>
<feature type="transmembrane region" description="Helical" evidence="9">
    <location>
        <begin position="561"/>
        <end position="583"/>
    </location>
</feature>
<reference evidence="12" key="1">
    <citation type="journal article" date="2019" name="bioRxiv">
        <title>The Genome of the Zebra Mussel, Dreissena polymorpha: A Resource for Invasive Species Research.</title>
        <authorList>
            <person name="McCartney M.A."/>
            <person name="Auch B."/>
            <person name="Kono T."/>
            <person name="Mallez S."/>
            <person name="Zhang Y."/>
            <person name="Obille A."/>
            <person name="Becker A."/>
            <person name="Abrahante J.E."/>
            <person name="Garbe J."/>
            <person name="Badalamenti J.P."/>
            <person name="Herman A."/>
            <person name="Mangelson H."/>
            <person name="Liachko I."/>
            <person name="Sullivan S."/>
            <person name="Sone E.D."/>
            <person name="Koren S."/>
            <person name="Silverstein K.A.T."/>
            <person name="Beckman K.B."/>
            <person name="Gohl D.M."/>
        </authorList>
    </citation>
    <scope>NUCLEOTIDE SEQUENCE</scope>
    <source>
        <strain evidence="12">Duluth1</strain>
        <tissue evidence="12">Whole animal</tissue>
    </source>
</reference>
<keyword evidence="10" id="KW-0732">Signal</keyword>
<dbReference type="GO" id="GO:0007214">
    <property type="term" value="P:gamma-aminobutyric acid signaling pathway"/>
    <property type="evidence" value="ECO:0007669"/>
    <property type="project" value="TreeGrafter"/>
</dbReference>
<keyword evidence="2 9" id="KW-0812">Transmembrane</keyword>
<evidence type="ECO:0000256" key="7">
    <source>
        <dbReference type="ARBA" id="ARBA00023180"/>
    </source>
</evidence>
<dbReference type="AlphaFoldDB" id="A0A9D4CHK3"/>
<keyword evidence="4" id="KW-0297">G-protein coupled receptor</keyword>
<evidence type="ECO:0000256" key="4">
    <source>
        <dbReference type="ARBA" id="ARBA00023040"/>
    </source>
</evidence>
<evidence type="ECO:0000256" key="8">
    <source>
        <dbReference type="ARBA" id="ARBA00023224"/>
    </source>
</evidence>
<dbReference type="GO" id="GO:0038039">
    <property type="term" value="C:G protein-coupled receptor heterodimeric complex"/>
    <property type="evidence" value="ECO:0007669"/>
    <property type="project" value="TreeGrafter"/>
</dbReference>
<evidence type="ECO:0000256" key="1">
    <source>
        <dbReference type="ARBA" id="ARBA00004141"/>
    </source>
</evidence>
<feature type="transmembrane region" description="Helical" evidence="9">
    <location>
        <begin position="604"/>
        <end position="623"/>
    </location>
</feature>
<feature type="transmembrane region" description="Helical" evidence="9">
    <location>
        <begin position="730"/>
        <end position="751"/>
    </location>
</feature>
<dbReference type="EMBL" id="JAIWYP010000012">
    <property type="protein sequence ID" value="KAH3724642.1"/>
    <property type="molecule type" value="Genomic_DNA"/>
</dbReference>
<dbReference type="Gene3D" id="3.40.50.2300">
    <property type="match status" value="2"/>
</dbReference>
<keyword evidence="5 9" id="KW-0472">Membrane</keyword>
<feature type="transmembrane region" description="Helical" evidence="9">
    <location>
        <begin position="531"/>
        <end position="549"/>
    </location>
</feature>
<dbReference type="Pfam" id="PF00003">
    <property type="entry name" value="7tm_3"/>
    <property type="match status" value="1"/>
</dbReference>
<dbReference type="InterPro" id="IPR002455">
    <property type="entry name" value="GPCR3_GABA-B"/>
</dbReference>
<feature type="signal peptide" evidence="10">
    <location>
        <begin position="1"/>
        <end position="24"/>
    </location>
</feature>
<dbReference type="CDD" id="cd15047">
    <property type="entry name" value="7tmC_GABA-B-like"/>
    <property type="match status" value="1"/>
</dbReference>
<evidence type="ECO:0000256" key="6">
    <source>
        <dbReference type="ARBA" id="ARBA00023170"/>
    </source>
</evidence>
<dbReference type="InterPro" id="IPR028082">
    <property type="entry name" value="Peripla_BP_I"/>
</dbReference>
<dbReference type="PRINTS" id="PR01176">
    <property type="entry name" value="GABABRECEPTR"/>
</dbReference>
<dbReference type="GO" id="GO:0004965">
    <property type="term" value="F:G protein-coupled GABA receptor activity"/>
    <property type="evidence" value="ECO:0007669"/>
    <property type="project" value="InterPro"/>
</dbReference>
<feature type="domain" description="G-protein coupled receptors family 3 profile" evidence="11">
    <location>
        <begin position="494"/>
        <end position="761"/>
    </location>
</feature>
<keyword evidence="13" id="KW-1185">Reference proteome</keyword>
<keyword evidence="7" id="KW-0325">Glycoprotein</keyword>
<evidence type="ECO:0000259" key="11">
    <source>
        <dbReference type="PROSITE" id="PS50259"/>
    </source>
</evidence>
<name>A0A9D4CHK3_DREPO</name>
<feature type="transmembrane region" description="Helical" evidence="9">
    <location>
        <begin position="492"/>
        <end position="519"/>
    </location>
</feature>
<sequence>MATSPKYVWKQVMLLLAISVRAQSLDSDIKSEHSELPKEVRLIATLPLDYDEGELCGIAIEKALEDINAFPGLLVGYHLTYDIVDTNMCFNGERVRRFAEEHYQFLFDEVVRRERVHNSKSVIEKISGKWRFPFVLIGGVCPYVTAEIYKYIAYIYQGRRLINQISCIATSFDLADRTKYPTFTRLTAPERLGSAFVQLLATFNWSRIAIIREEGEKMSMPIRDILKELKLTKVDVIASNTISIGLTPVVQQLEVLKNLDARVIVVSVVQSTAMEIICSAFNLDIYGKHFVWIFTDNYYEFVKHGNVDCSVEEMQQAVEGMFFINPVNYIPFEGTSIANITYSDLNAYANVLYNDSYGIIADIDESYLIGKCYDHVWVAALALNCSLNSTLILQNPQKDEFFEEMVKTTADCIERVDFVGTSGRIRFEEGALNPNVELQRIQDAKTIVVAYFRQGNGKNSQYEWIKEALIWKDGIIPIDSLRTMLIEKSIPMSLYCTMCVFAGVGIVFTIACFVCNVIWRKHRIVKMSSPNINSILLAGCLLLYVTIIIKTTATTTKAICAVQLFFFWIGFASAFGSMLSKTWRVHRIFNNKKMKRKMSISDKHLLVIIGIVVTMEAALLIVWESFSPQRVIEQELKKENVTTESGEKVVLVSFYRVCDSEHYSYFIWTFQIMNGALISIGAILAWETRQVHIDALNDSKTIGICLYNVLILSAVGLFLSRIIGDKPVELNGVTSVCTFVGTLVSEMLIFLPKMLAVYRNPIATPQTAVNNEECLTPSNIATQRIEVVAMHASEKETTT</sequence>
<organism evidence="12 13">
    <name type="scientific">Dreissena polymorpha</name>
    <name type="common">Zebra mussel</name>
    <name type="synonym">Mytilus polymorpha</name>
    <dbReference type="NCBI Taxonomy" id="45954"/>
    <lineage>
        <taxon>Eukaryota</taxon>
        <taxon>Metazoa</taxon>
        <taxon>Spiralia</taxon>
        <taxon>Lophotrochozoa</taxon>
        <taxon>Mollusca</taxon>
        <taxon>Bivalvia</taxon>
        <taxon>Autobranchia</taxon>
        <taxon>Heteroconchia</taxon>
        <taxon>Euheterodonta</taxon>
        <taxon>Imparidentia</taxon>
        <taxon>Neoheterodontei</taxon>
        <taxon>Myida</taxon>
        <taxon>Dreissenoidea</taxon>
        <taxon>Dreissenidae</taxon>
        <taxon>Dreissena</taxon>
    </lineage>
</organism>
<keyword evidence="6" id="KW-0675">Receptor</keyword>
<evidence type="ECO:0000256" key="10">
    <source>
        <dbReference type="SAM" id="SignalP"/>
    </source>
</evidence>
<dbReference type="InterPro" id="IPR001828">
    <property type="entry name" value="ANF_lig-bd_rcpt"/>
</dbReference>
<feature type="transmembrane region" description="Helical" evidence="9">
    <location>
        <begin position="706"/>
        <end position="724"/>
    </location>
</feature>
<comment type="subcellular location">
    <subcellularLocation>
        <location evidence="1">Membrane</location>
        <topology evidence="1">Multi-pass membrane protein</topology>
    </subcellularLocation>
</comment>
<dbReference type="InterPro" id="IPR000337">
    <property type="entry name" value="GPCR_3"/>
</dbReference>
<keyword evidence="3 9" id="KW-1133">Transmembrane helix</keyword>
<dbReference type="OrthoDB" id="10056676at2759"/>
<dbReference type="Pfam" id="PF01094">
    <property type="entry name" value="ANF_receptor"/>
    <property type="match status" value="1"/>
</dbReference>
<dbReference type="PANTHER" id="PTHR10519:SF74">
    <property type="entry name" value="GAMMA-AMINOBUTYRIC ACID TYPE B RECEPTOR SUBUNIT 2"/>
    <property type="match status" value="1"/>
</dbReference>
<evidence type="ECO:0000313" key="12">
    <source>
        <dbReference type="EMBL" id="KAH3724642.1"/>
    </source>
</evidence>
<evidence type="ECO:0000256" key="2">
    <source>
        <dbReference type="ARBA" id="ARBA00022692"/>
    </source>
</evidence>
<dbReference type="PRINTS" id="PR01177">
    <property type="entry name" value="GABAB1RECPTR"/>
</dbReference>
<dbReference type="PRINTS" id="PR00248">
    <property type="entry name" value="GPCRMGR"/>
</dbReference>
<proteinExistence type="predicted"/>
<reference evidence="12" key="2">
    <citation type="submission" date="2020-11" db="EMBL/GenBank/DDBJ databases">
        <authorList>
            <person name="McCartney M.A."/>
            <person name="Auch B."/>
            <person name="Kono T."/>
            <person name="Mallez S."/>
            <person name="Becker A."/>
            <person name="Gohl D.M."/>
            <person name="Silverstein K.A.T."/>
            <person name="Koren S."/>
            <person name="Bechman K.B."/>
            <person name="Herman A."/>
            <person name="Abrahante J.E."/>
            <person name="Garbe J."/>
        </authorList>
    </citation>
    <scope>NUCLEOTIDE SEQUENCE</scope>
    <source>
        <strain evidence="12">Duluth1</strain>
        <tissue evidence="12">Whole animal</tissue>
    </source>
</reference>
<dbReference type="SUPFAM" id="SSF53822">
    <property type="entry name" value="Periplasmic binding protein-like I"/>
    <property type="match status" value="1"/>
</dbReference>
<evidence type="ECO:0000256" key="9">
    <source>
        <dbReference type="SAM" id="Phobius"/>
    </source>
</evidence>
<evidence type="ECO:0000256" key="3">
    <source>
        <dbReference type="ARBA" id="ARBA00022989"/>
    </source>
</evidence>
<dbReference type="Proteomes" id="UP000828390">
    <property type="component" value="Unassembled WGS sequence"/>
</dbReference>
<keyword evidence="8" id="KW-0807">Transducer</keyword>
<dbReference type="InterPro" id="IPR017978">
    <property type="entry name" value="GPCR_3_C"/>
</dbReference>
<dbReference type="PANTHER" id="PTHR10519">
    <property type="entry name" value="GABA-B RECEPTOR"/>
    <property type="match status" value="1"/>
</dbReference>